<accession>A0A0E9SFJ3</accession>
<sequence length="39" mass="4405">MASCHALHGAYNSTLHPFCIRNIVSPTFFLALFYTAIEF</sequence>
<name>A0A0E9SFJ3_ANGAN</name>
<dbReference type="AlphaFoldDB" id="A0A0E9SFJ3"/>
<dbReference type="EMBL" id="GBXM01069127">
    <property type="protein sequence ID" value="JAH39450.1"/>
    <property type="molecule type" value="Transcribed_RNA"/>
</dbReference>
<reference evidence="1" key="2">
    <citation type="journal article" date="2015" name="Fish Shellfish Immunol.">
        <title>Early steps in the European eel (Anguilla anguilla)-Vibrio vulnificus interaction in the gills: Role of the RtxA13 toxin.</title>
        <authorList>
            <person name="Callol A."/>
            <person name="Pajuelo D."/>
            <person name="Ebbesson L."/>
            <person name="Teles M."/>
            <person name="MacKenzie S."/>
            <person name="Amaro C."/>
        </authorList>
    </citation>
    <scope>NUCLEOTIDE SEQUENCE</scope>
</reference>
<organism evidence="1">
    <name type="scientific">Anguilla anguilla</name>
    <name type="common">European freshwater eel</name>
    <name type="synonym">Muraena anguilla</name>
    <dbReference type="NCBI Taxonomy" id="7936"/>
    <lineage>
        <taxon>Eukaryota</taxon>
        <taxon>Metazoa</taxon>
        <taxon>Chordata</taxon>
        <taxon>Craniata</taxon>
        <taxon>Vertebrata</taxon>
        <taxon>Euteleostomi</taxon>
        <taxon>Actinopterygii</taxon>
        <taxon>Neopterygii</taxon>
        <taxon>Teleostei</taxon>
        <taxon>Anguilliformes</taxon>
        <taxon>Anguillidae</taxon>
        <taxon>Anguilla</taxon>
    </lineage>
</organism>
<evidence type="ECO:0000313" key="1">
    <source>
        <dbReference type="EMBL" id="JAH39450.1"/>
    </source>
</evidence>
<reference evidence="1" key="1">
    <citation type="submission" date="2014-11" db="EMBL/GenBank/DDBJ databases">
        <authorList>
            <person name="Amaro Gonzalez C."/>
        </authorList>
    </citation>
    <scope>NUCLEOTIDE SEQUENCE</scope>
</reference>
<proteinExistence type="predicted"/>
<protein>
    <submittedName>
        <fullName evidence="1">Uncharacterized protein</fullName>
    </submittedName>
</protein>